<accession>A0ABV7TQ97</accession>
<organism evidence="2 3">
    <name type="scientific">Lutimaribacter marinistellae</name>
    <dbReference type="NCBI Taxonomy" id="1820329"/>
    <lineage>
        <taxon>Bacteria</taxon>
        <taxon>Pseudomonadati</taxon>
        <taxon>Pseudomonadota</taxon>
        <taxon>Alphaproteobacteria</taxon>
        <taxon>Rhodobacterales</taxon>
        <taxon>Roseobacteraceae</taxon>
        <taxon>Lutimaribacter</taxon>
    </lineage>
</organism>
<comment type="caution">
    <text evidence="2">The sequence shown here is derived from an EMBL/GenBank/DDBJ whole genome shotgun (WGS) entry which is preliminary data.</text>
</comment>
<sequence length="126" mass="13278">MPFALALLAARHGGVYGDGSPAFGASLQDSILLILSGPLTAMPLILFSAAARRVAMSTVGVLQYINPTLQFFCAVVLFGEAFTFVHQIAFALIWVAVALYSVGAFRQDKASRRAAMAASGPSTQVR</sequence>
<evidence type="ECO:0000313" key="3">
    <source>
        <dbReference type="Proteomes" id="UP001595629"/>
    </source>
</evidence>
<gene>
    <name evidence="2" type="ORF">ACFORG_23445</name>
</gene>
<feature type="transmembrane region" description="Helical" evidence="1">
    <location>
        <begin position="84"/>
        <end position="105"/>
    </location>
</feature>
<evidence type="ECO:0008006" key="4">
    <source>
        <dbReference type="Google" id="ProtNLM"/>
    </source>
</evidence>
<keyword evidence="1" id="KW-1133">Transmembrane helix</keyword>
<evidence type="ECO:0000313" key="2">
    <source>
        <dbReference type="EMBL" id="MFC3616708.1"/>
    </source>
</evidence>
<dbReference type="RefSeq" id="WP_386738026.1">
    <property type="nucleotide sequence ID" value="NZ_JBHRXI010000049.1"/>
</dbReference>
<keyword evidence="1" id="KW-0812">Transmembrane</keyword>
<protein>
    <recommendedName>
        <fullName evidence="4">RarD protein</fullName>
    </recommendedName>
</protein>
<dbReference type="InterPro" id="IPR037185">
    <property type="entry name" value="EmrE-like"/>
</dbReference>
<proteinExistence type="predicted"/>
<name>A0ABV7TQ97_9RHOB</name>
<evidence type="ECO:0000256" key="1">
    <source>
        <dbReference type="SAM" id="Phobius"/>
    </source>
</evidence>
<reference evidence="3" key="1">
    <citation type="journal article" date="2019" name="Int. J. Syst. Evol. Microbiol.">
        <title>The Global Catalogue of Microorganisms (GCM) 10K type strain sequencing project: providing services to taxonomists for standard genome sequencing and annotation.</title>
        <authorList>
            <consortium name="The Broad Institute Genomics Platform"/>
            <consortium name="The Broad Institute Genome Sequencing Center for Infectious Disease"/>
            <person name="Wu L."/>
            <person name="Ma J."/>
        </authorList>
    </citation>
    <scope>NUCLEOTIDE SEQUENCE [LARGE SCALE GENOMIC DNA]</scope>
    <source>
        <strain evidence="3">KCTC 42911</strain>
    </source>
</reference>
<dbReference type="SUPFAM" id="SSF103481">
    <property type="entry name" value="Multidrug resistance efflux transporter EmrE"/>
    <property type="match status" value="1"/>
</dbReference>
<feature type="transmembrane region" description="Helical" evidence="1">
    <location>
        <begin position="59"/>
        <end position="78"/>
    </location>
</feature>
<keyword evidence="3" id="KW-1185">Reference proteome</keyword>
<keyword evidence="1" id="KW-0472">Membrane</keyword>
<dbReference type="EMBL" id="JBHRXI010000049">
    <property type="protein sequence ID" value="MFC3616708.1"/>
    <property type="molecule type" value="Genomic_DNA"/>
</dbReference>
<feature type="transmembrane region" description="Helical" evidence="1">
    <location>
        <begin position="27"/>
        <end position="47"/>
    </location>
</feature>
<dbReference type="Proteomes" id="UP001595629">
    <property type="component" value="Unassembled WGS sequence"/>
</dbReference>